<evidence type="ECO:0000256" key="8">
    <source>
        <dbReference type="ARBA" id="ARBA00022692"/>
    </source>
</evidence>
<evidence type="ECO:0000256" key="2">
    <source>
        <dbReference type="ARBA" id="ARBA00007316"/>
    </source>
</evidence>
<dbReference type="PANTHER" id="PTHR32309:SF13">
    <property type="entry name" value="FERRIC ENTEROBACTIN TRANSPORT PROTEIN FEPE"/>
    <property type="match status" value="1"/>
</dbReference>
<reference evidence="21" key="1">
    <citation type="journal article" date="2015" name="Nature">
        <title>Complex archaea that bridge the gap between prokaryotes and eukaryotes.</title>
        <authorList>
            <person name="Spang A."/>
            <person name="Saw J.H."/>
            <person name="Jorgensen S.L."/>
            <person name="Zaremba-Niedzwiedzka K."/>
            <person name="Martijn J."/>
            <person name="Lind A.E."/>
            <person name="van Eijk R."/>
            <person name="Schleper C."/>
            <person name="Guy L."/>
            <person name="Ettema T.J."/>
        </authorList>
    </citation>
    <scope>NUCLEOTIDE SEQUENCE</scope>
</reference>
<keyword evidence="14" id="KW-0829">Tyrosine-protein kinase</keyword>
<evidence type="ECO:0000256" key="5">
    <source>
        <dbReference type="ARBA" id="ARBA00022475"/>
    </source>
</evidence>
<feature type="transmembrane region" description="Helical" evidence="17">
    <location>
        <begin position="21"/>
        <end position="38"/>
    </location>
</feature>
<keyword evidence="9" id="KW-0547">Nucleotide-binding</keyword>
<dbReference type="GO" id="GO:0004715">
    <property type="term" value="F:non-membrane spanning protein tyrosine kinase activity"/>
    <property type="evidence" value="ECO:0007669"/>
    <property type="project" value="UniProtKB-EC"/>
</dbReference>
<evidence type="ECO:0000256" key="3">
    <source>
        <dbReference type="ARBA" id="ARBA00008883"/>
    </source>
</evidence>
<dbReference type="Gene3D" id="3.40.50.300">
    <property type="entry name" value="P-loop containing nucleotide triphosphate hydrolases"/>
    <property type="match status" value="1"/>
</dbReference>
<comment type="similarity">
    <text evidence="3">Belongs to the etk/wzc family.</text>
</comment>
<dbReference type="InterPro" id="IPR050445">
    <property type="entry name" value="Bact_polysacc_biosynth/exp"/>
</dbReference>
<dbReference type="GO" id="GO:0005886">
    <property type="term" value="C:plasma membrane"/>
    <property type="evidence" value="ECO:0007669"/>
    <property type="project" value="UniProtKB-SubCell"/>
</dbReference>
<keyword evidence="10" id="KW-0418">Kinase</keyword>
<keyword evidence="11" id="KW-0067">ATP-binding</keyword>
<dbReference type="AlphaFoldDB" id="A0A0F9RCN1"/>
<evidence type="ECO:0000313" key="21">
    <source>
        <dbReference type="EMBL" id="KKN15033.1"/>
    </source>
</evidence>
<evidence type="ECO:0000256" key="4">
    <source>
        <dbReference type="ARBA" id="ARBA00011903"/>
    </source>
</evidence>
<organism evidence="21">
    <name type="scientific">marine sediment metagenome</name>
    <dbReference type="NCBI Taxonomy" id="412755"/>
    <lineage>
        <taxon>unclassified sequences</taxon>
        <taxon>metagenomes</taxon>
        <taxon>ecological metagenomes</taxon>
    </lineage>
</organism>
<feature type="domain" description="Tyrosine-protein kinase G-rich" evidence="20">
    <location>
        <begin position="277"/>
        <end position="351"/>
    </location>
</feature>
<dbReference type="InterPro" id="IPR027417">
    <property type="entry name" value="P-loop_NTPase"/>
</dbReference>
<protein>
    <recommendedName>
        <fullName evidence="4">non-specific protein-tyrosine kinase</fullName>
        <ecNumber evidence="4">2.7.10.2</ecNumber>
    </recommendedName>
</protein>
<evidence type="ECO:0000256" key="13">
    <source>
        <dbReference type="ARBA" id="ARBA00023136"/>
    </source>
</evidence>
<keyword evidence="13 17" id="KW-0472">Membrane</keyword>
<keyword evidence="8 17" id="KW-0812">Transmembrane</keyword>
<comment type="subcellular location">
    <subcellularLocation>
        <location evidence="1">Cell inner membrane</location>
        <topology evidence="1">Multi-pass membrane protein</topology>
    </subcellularLocation>
</comment>
<dbReference type="EMBL" id="LAZR01003754">
    <property type="protein sequence ID" value="KKN15033.1"/>
    <property type="molecule type" value="Genomic_DNA"/>
</dbReference>
<evidence type="ECO:0000256" key="1">
    <source>
        <dbReference type="ARBA" id="ARBA00004429"/>
    </source>
</evidence>
<dbReference type="Pfam" id="PF02706">
    <property type="entry name" value="Wzz"/>
    <property type="match status" value="1"/>
</dbReference>
<evidence type="ECO:0000259" key="20">
    <source>
        <dbReference type="Pfam" id="PF13807"/>
    </source>
</evidence>
<name>A0A0F9RCN1_9ZZZZ</name>
<keyword evidence="5" id="KW-1003">Cell membrane</keyword>
<evidence type="ECO:0000256" key="16">
    <source>
        <dbReference type="SAM" id="Coils"/>
    </source>
</evidence>
<feature type="domain" description="AAA" evidence="19">
    <location>
        <begin position="452"/>
        <end position="605"/>
    </location>
</feature>
<evidence type="ECO:0000256" key="11">
    <source>
        <dbReference type="ARBA" id="ARBA00022840"/>
    </source>
</evidence>
<dbReference type="InterPro" id="IPR025669">
    <property type="entry name" value="AAA_dom"/>
</dbReference>
<keyword evidence="16" id="KW-0175">Coiled coil</keyword>
<feature type="coiled-coil region" evidence="16">
    <location>
        <begin position="167"/>
        <end position="235"/>
    </location>
</feature>
<keyword evidence="7" id="KW-0808">Transferase</keyword>
<evidence type="ECO:0000256" key="14">
    <source>
        <dbReference type="ARBA" id="ARBA00023137"/>
    </source>
</evidence>
<keyword evidence="12 17" id="KW-1133">Transmembrane helix</keyword>
<dbReference type="GO" id="GO:0005524">
    <property type="term" value="F:ATP binding"/>
    <property type="evidence" value="ECO:0007669"/>
    <property type="project" value="UniProtKB-KW"/>
</dbReference>
<sequence>MPNIEMNLTDYLRVIRKRKRIIALSFILVFASTIYYTGKQSPVYSTSCKVKIEQRKSVAEILTELITWSPGDQMASQENIITSYEVIKSAVIKLGYLKPNMAEPEEMPIVKAYQGQITTEVIEMTNIISITAESSDPEQAARLVNTVAEVYKETHFENKKKEASNVREFVEGQLDSYALQLRQSEEELLRFREENPLVVERISTTASPTQADSRVASLEAEIIKVELELISLKSKYTDLHPKVITLRRKIVKSKQDLSMAIAALSAQQKDLSSKEIRLVQLKRNVSMSQDVYMMFRTKHEEARILEAEKAEDVAIIEKAMVPTAPIKPNKKLNMIIGIFSGLLIGLIMAFVSESLDTTIGRIDDIEELLKVPVLGIIPNTGLEKGKEGFFRIFKKEEKTPDVPDLHKSLVALFDPTSIAGEAYKSLRTNLDLTGLKKVGNALVITSSAPQEGKTQTLCNLGISMAQAGQKVIIIGSDFRKPMIYKLFGLKRSPGLSEVLIGKVPWQKAINTATDILLGGLEYEKILKTQGIENLHIMTCGERTPNPAELLSFPEMDDLIQDLKQEFDVILFDSSPTLPVTDSAILGAKADGVILIYQAGRTARQALFRSKAQLENVDVKVIGVVINNLKAKYIEDVTPYQKYRYYGYYGEEKEKE</sequence>
<dbReference type="Pfam" id="PF13614">
    <property type="entry name" value="AAA_31"/>
    <property type="match status" value="1"/>
</dbReference>
<evidence type="ECO:0000259" key="18">
    <source>
        <dbReference type="Pfam" id="PF02706"/>
    </source>
</evidence>
<dbReference type="Pfam" id="PF13807">
    <property type="entry name" value="GNVR"/>
    <property type="match status" value="1"/>
</dbReference>
<evidence type="ECO:0000256" key="7">
    <source>
        <dbReference type="ARBA" id="ARBA00022679"/>
    </source>
</evidence>
<evidence type="ECO:0000256" key="17">
    <source>
        <dbReference type="SAM" id="Phobius"/>
    </source>
</evidence>
<accession>A0A0F9RCN1</accession>
<dbReference type="NCBIfam" id="TIGR01007">
    <property type="entry name" value="eps_fam"/>
    <property type="match status" value="1"/>
</dbReference>
<keyword evidence="6" id="KW-0997">Cell inner membrane</keyword>
<dbReference type="SUPFAM" id="SSF52540">
    <property type="entry name" value="P-loop containing nucleoside triphosphate hydrolases"/>
    <property type="match status" value="1"/>
</dbReference>
<feature type="domain" description="Polysaccharide chain length determinant N-terminal" evidence="18">
    <location>
        <begin position="5"/>
        <end position="93"/>
    </location>
</feature>
<dbReference type="InterPro" id="IPR005702">
    <property type="entry name" value="Wzc-like_C"/>
</dbReference>
<comment type="catalytic activity">
    <reaction evidence="15">
        <text>L-tyrosyl-[protein] + ATP = O-phospho-L-tyrosyl-[protein] + ADP + H(+)</text>
        <dbReference type="Rhea" id="RHEA:10596"/>
        <dbReference type="Rhea" id="RHEA-COMP:10136"/>
        <dbReference type="Rhea" id="RHEA-COMP:20101"/>
        <dbReference type="ChEBI" id="CHEBI:15378"/>
        <dbReference type="ChEBI" id="CHEBI:30616"/>
        <dbReference type="ChEBI" id="CHEBI:46858"/>
        <dbReference type="ChEBI" id="CHEBI:61978"/>
        <dbReference type="ChEBI" id="CHEBI:456216"/>
        <dbReference type="EC" id="2.7.10.2"/>
    </reaction>
</comment>
<evidence type="ECO:0000256" key="6">
    <source>
        <dbReference type="ARBA" id="ARBA00022519"/>
    </source>
</evidence>
<evidence type="ECO:0000256" key="15">
    <source>
        <dbReference type="ARBA" id="ARBA00051245"/>
    </source>
</evidence>
<comment type="caution">
    <text evidence="21">The sequence shown here is derived from an EMBL/GenBank/DDBJ whole genome shotgun (WGS) entry which is preliminary data.</text>
</comment>
<dbReference type="InterPro" id="IPR032807">
    <property type="entry name" value="GNVR"/>
</dbReference>
<evidence type="ECO:0000259" key="19">
    <source>
        <dbReference type="Pfam" id="PF13614"/>
    </source>
</evidence>
<comment type="similarity">
    <text evidence="2">Belongs to the CpsD/CapB family.</text>
</comment>
<evidence type="ECO:0000256" key="10">
    <source>
        <dbReference type="ARBA" id="ARBA00022777"/>
    </source>
</evidence>
<dbReference type="PANTHER" id="PTHR32309">
    <property type="entry name" value="TYROSINE-PROTEIN KINASE"/>
    <property type="match status" value="1"/>
</dbReference>
<evidence type="ECO:0000256" key="9">
    <source>
        <dbReference type="ARBA" id="ARBA00022741"/>
    </source>
</evidence>
<gene>
    <name evidence="21" type="ORF">LCGC14_0990130</name>
</gene>
<dbReference type="InterPro" id="IPR003856">
    <property type="entry name" value="LPS_length_determ_N"/>
</dbReference>
<dbReference type="EC" id="2.7.10.2" evidence="4"/>
<dbReference type="CDD" id="cd05387">
    <property type="entry name" value="BY-kinase"/>
    <property type="match status" value="1"/>
</dbReference>
<evidence type="ECO:0000256" key="12">
    <source>
        <dbReference type="ARBA" id="ARBA00022989"/>
    </source>
</evidence>
<proteinExistence type="inferred from homology"/>